<dbReference type="Proteomes" id="UP000477543">
    <property type="component" value="Unassembled WGS sequence"/>
</dbReference>
<dbReference type="AlphaFoldDB" id="A0A6L9G5Q1"/>
<sequence>MMLDLLVRAKTILTMDEDRPTAQCMGIFAGRILGFDEQIQGLSATQTIDFGSAVITPGFIDAHCHTAWWGLGLSAVDLSGARGLEELYALLEAQMHELKDQPGVWLNGTGFNQKDHDGQFPDLRRLDEITGDRPMYLRHVSGHASITNSATLKLAGAFESDFQNPIGGAIVRDASGQFTGVVEESAQSLVQRLVLPYSIEQLTAAIDEATSRYAACGITSFTEAGVGGGWIGHSPIEVTAYQQALAEKRLHARAQLMPALDALREQDSHVSDAHGTGRGRGLDLGVLAGFGNEFVSFGPVKVFMDGSLLGATAAVTEDYCGHSHNTGYLLNTPEEYRESVSAAYRAGWPVALHAIGDAAIDLGIEIIAELQERYGLNALPNRIEHFGIARPDQVSAVASHGIVVTPQASFIGPLGDQFAALVGPDRENWLYRGQSLLDAGVLVAGSSDLPVADNNVLRAIDSAVTRRTDKGLVLGGSDECLSPLEALRLYTVNAAKGTGQFEDRGSLSRGKLADFVVLSESPLEADEIAAIEVLGTYVGGRSSFTKSEIPAHV</sequence>
<dbReference type="SUPFAM" id="SSF51556">
    <property type="entry name" value="Metallo-dependent hydrolases"/>
    <property type="match status" value="1"/>
</dbReference>
<reference evidence="2 3" key="1">
    <citation type="submission" date="2020-01" db="EMBL/GenBank/DDBJ databases">
        <title>Glutamicibacter soli M275.</title>
        <authorList>
            <person name="Meng X."/>
        </authorList>
    </citation>
    <scope>NUCLEOTIDE SEQUENCE [LARGE SCALE GENOMIC DNA]</scope>
    <source>
        <strain evidence="2 3">M275</strain>
    </source>
</reference>
<feature type="domain" description="Amidohydrolase 3" evidence="1">
    <location>
        <begin position="46"/>
        <end position="542"/>
    </location>
</feature>
<name>A0A6L9G5Q1_9MICC</name>
<evidence type="ECO:0000313" key="3">
    <source>
        <dbReference type="Proteomes" id="UP000477543"/>
    </source>
</evidence>
<evidence type="ECO:0000313" key="2">
    <source>
        <dbReference type="EMBL" id="NAZ16115.1"/>
    </source>
</evidence>
<dbReference type="CDD" id="cd01300">
    <property type="entry name" value="YtcJ_like"/>
    <property type="match status" value="1"/>
</dbReference>
<dbReference type="Gene3D" id="3.20.20.140">
    <property type="entry name" value="Metal-dependent hydrolases"/>
    <property type="match status" value="1"/>
</dbReference>
<dbReference type="PANTHER" id="PTHR22642">
    <property type="entry name" value="IMIDAZOLONEPROPIONASE"/>
    <property type="match status" value="1"/>
</dbReference>
<dbReference type="RefSeq" id="WP_120991192.1">
    <property type="nucleotide sequence ID" value="NZ_CM125969.1"/>
</dbReference>
<accession>A0A6L9G5Q1</accession>
<dbReference type="SUPFAM" id="SSF51338">
    <property type="entry name" value="Composite domain of metallo-dependent hydrolases"/>
    <property type="match status" value="1"/>
</dbReference>
<dbReference type="EMBL" id="WYDN01000006">
    <property type="protein sequence ID" value="NAZ16115.1"/>
    <property type="molecule type" value="Genomic_DNA"/>
</dbReference>
<dbReference type="InterPro" id="IPR011059">
    <property type="entry name" value="Metal-dep_hydrolase_composite"/>
</dbReference>
<evidence type="ECO:0000259" key="1">
    <source>
        <dbReference type="Pfam" id="PF07969"/>
    </source>
</evidence>
<dbReference type="Gene3D" id="2.30.40.10">
    <property type="entry name" value="Urease, subunit C, domain 1"/>
    <property type="match status" value="1"/>
</dbReference>
<keyword evidence="2" id="KW-0378">Hydrolase</keyword>
<dbReference type="InterPro" id="IPR013108">
    <property type="entry name" value="Amidohydro_3"/>
</dbReference>
<dbReference type="PANTHER" id="PTHR22642:SF2">
    <property type="entry name" value="PROTEIN LONG AFTER FAR-RED 3"/>
    <property type="match status" value="1"/>
</dbReference>
<dbReference type="InterPro" id="IPR032466">
    <property type="entry name" value="Metal_Hydrolase"/>
</dbReference>
<proteinExistence type="predicted"/>
<dbReference type="Pfam" id="PF07969">
    <property type="entry name" value="Amidohydro_3"/>
    <property type="match status" value="1"/>
</dbReference>
<organism evidence="2 3">
    <name type="scientific">Glutamicibacter soli</name>
    <dbReference type="NCBI Taxonomy" id="453836"/>
    <lineage>
        <taxon>Bacteria</taxon>
        <taxon>Bacillati</taxon>
        <taxon>Actinomycetota</taxon>
        <taxon>Actinomycetes</taxon>
        <taxon>Micrococcales</taxon>
        <taxon>Micrococcaceae</taxon>
        <taxon>Glutamicibacter</taxon>
    </lineage>
</organism>
<dbReference type="GO" id="GO:0016810">
    <property type="term" value="F:hydrolase activity, acting on carbon-nitrogen (but not peptide) bonds"/>
    <property type="evidence" value="ECO:0007669"/>
    <property type="project" value="InterPro"/>
</dbReference>
<gene>
    <name evidence="2" type="ORF">GT020_08565</name>
</gene>
<protein>
    <submittedName>
        <fullName evidence="2">Amidohydrolase family protein</fullName>
    </submittedName>
</protein>
<comment type="caution">
    <text evidence="2">The sequence shown here is derived from an EMBL/GenBank/DDBJ whole genome shotgun (WGS) entry which is preliminary data.</text>
</comment>
<dbReference type="Gene3D" id="3.10.310.70">
    <property type="match status" value="1"/>
</dbReference>
<dbReference type="InterPro" id="IPR033932">
    <property type="entry name" value="YtcJ-like"/>
</dbReference>